<protein>
    <submittedName>
        <fullName evidence="2">Uncharacterized protein</fullName>
    </submittedName>
</protein>
<feature type="region of interest" description="Disordered" evidence="1">
    <location>
        <begin position="214"/>
        <end position="294"/>
    </location>
</feature>
<feature type="region of interest" description="Disordered" evidence="1">
    <location>
        <begin position="380"/>
        <end position="498"/>
    </location>
</feature>
<feature type="compositionally biased region" description="Polar residues" evidence="1">
    <location>
        <begin position="19"/>
        <end position="54"/>
    </location>
</feature>
<feature type="compositionally biased region" description="Basic residues" evidence="1">
    <location>
        <begin position="610"/>
        <end position="620"/>
    </location>
</feature>
<reference evidence="2" key="1">
    <citation type="submission" date="2022-11" db="EMBL/GenBank/DDBJ databases">
        <authorList>
            <person name="Petersen C."/>
        </authorList>
    </citation>
    <scope>NUCLEOTIDE SEQUENCE</scope>
    <source>
        <strain evidence="2">IBT 29864</strain>
    </source>
</reference>
<organism evidence="2 3">
    <name type="scientific">Penicillium cataractarum</name>
    <dbReference type="NCBI Taxonomy" id="2100454"/>
    <lineage>
        <taxon>Eukaryota</taxon>
        <taxon>Fungi</taxon>
        <taxon>Dikarya</taxon>
        <taxon>Ascomycota</taxon>
        <taxon>Pezizomycotina</taxon>
        <taxon>Eurotiomycetes</taxon>
        <taxon>Eurotiomycetidae</taxon>
        <taxon>Eurotiales</taxon>
        <taxon>Aspergillaceae</taxon>
        <taxon>Penicillium</taxon>
    </lineage>
</organism>
<feature type="region of interest" description="Disordered" evidence="1">
    <location>
        <begin position="537"/>
        <end position="745"/>
    </location>
</feature>
<proteinExistence type="predicted"/>
<feature type="compositionally biased region" description="Basic and acidic residues" evidence="1">
    <location>
        <begin position="448"/>
        <end position="472"/>
    </location>
</feature>
<feature type="compositionally biased region" description="Pro residues" evidence="1">
    <location>
        <begin position="1"/>
        <end position="10"/>
    </location>
</feature>
<evidence type="ECO:0000313" key="2">
    <source>
        <dbReference type="EMBL" id="KAJ5370301.1"/>
    </source>
</evidence>
<feature type="compositionally biased region" description="Low complexity" evidence="1">
    <location>
        <begin position="430"/>
        <end position="447"/>
    </location>
</feature>
<accession>A0A9W9V8K1</accession>
<dbReference type="AlphaFoldDB" id="A0A9W9V8K1"/>
<name>A0A9W9V8K1_9EURO</name>
<feature type="compositionally biased region" description="Pro residues" evidence="1">
    <location>
        <begin position="281"/>
        <end position="294"/>
    </location>
</feature>
<feature type="compositionally biased region" description="Low complexity" evidence="1">
    <location>
        <begin position="474"/>
        <end position="498"/>
    </location>
</feature>
<feature type="compositionally biased region" description="Polar residues" evidence="1">
    <location>
        <begin position="545"/>
        <end position="564"/>
    </location>
</feature>
<keyword evidence="3" id="KW-1185">Reference proteome</keyword>
<feature type="compositionally biased region" description="Polar residues" evidence="1">
    <location>
        <begin position="228"/>
        <end position="243"/>
    </location>
</feature>
<dbReference type="RefSeq" id="XP_056554735.1">
    <property type="nucleotide sequence ID" value="XM_056699322.1"/>
</dbReference>
<evidence type="ECO:0000313" key="3">
    <source>
        <dbReference type="Proteomes" id="UP001147782"/>
    </source>
</evidence>
<feature type="compositionally biased region" description="Polar residues" evidence="1">
    <location>
        <begin position="387"/>
        <end position="404"/>
    </location>
</feature>
<dbReference type="OrthoDB" id="5408998at2759"/>
<gene>
    <name evidence="2" type="ORF">N7496_006393</name>
</gene>
<comment type="caution">
    <text evidence="2">The sequence shown here is derived from an EMBL/GenBank/DDBJ whole genome shotgun (WGS) entry which is preliminary data.</text>
</comment>
<dbReference type="GeneID" id="81438501"/>
<feature type="region of interest" description="Disordered" evidence="1">
    <location>
        <begin position="1"/>
        <end position="58"/>
    </location>
</feature>
<dbReference type="Proteomes" id="UP001147782">
    <property type="component" value="Unassembled WGS sequence"/>
</dbReference>
<feature type="compositionally biased region" description="Basic and acidic residues" evidence="1">
    <location>
        <begin position="565"/>
        <end position="609"/>
    </location>
</feature>
<evidence type="ECO:0000256" key="1">
    <source>
        <dbReference type="SAM" id="MobiDB-lite"/>
    </source>
</evidence>
<reference evidence="2" key="2">
    <citation type="journal article" date="2023" name="IMA Fungus">
        <title>Comparative genomic study of the Penicillium genus elucidates a diverse pangenome and 15 lateral gene transfer events.</title>
        <authorList>
            <person name="Petersen C."/>
            <person name="Sorensen T."/>
            <person name="Nielsen M.R."/>
            <person name="Sondergaard T.E."/>
            <person name="Sorensen J.L."/>
            <person name="Fitzpatrick D.A."/>
            <person name="Frisvad J.C."/>
            <person name="Nielsen K.L."/>
        </authorList>
    </citation>
    <scope>NUCLEOTIDE SEQUENCE</scope>
    <source>
        <strain evidence="2">IBT 29864</strain>
    </source>
</reference>
<sequence length="745" mass="82740">MDQEEAPPPYSAVDPLLAPTNNRNGSSSASLRGNVSASQDAGSSSANQSRTPSRPTVVPTHFTSAVTYFEERPAAALDASHELLYHHMTIYPRSSAKDFPRRPRCWTSTVDDVAQQDWDTFLRYLFPPQLGLAAASQHLPRQLRAEIQRDRKDRPQETDEQRQARIAAVVDEWNQCFFEPRAARIDFVYVGESDAAPSSALCPRCYPAATRATQSPGAAGALDGQHATDPNTPSSVPGQQAPSPTGWPVPPNQHYPYSPLPGHYGPFGGFPPFPGHGAPPNHQPPQYYPPPPPPPGVPPWQWNNWAYSQPQFGNSGTQKTGGPLGWISSLTSQAQKYGERFAEQAQHYGDQISTHAMNYGRQVEEQALAHGRWIEEQARLHGRKQGAQPSAPYTYQRPSWNSGQTTDTTQNTPTPPNNPSTPARPEGEDQSSNQTPNQTNQNANLNQSRDESDDQTKDTKADSKAPIIDRSRRASISSISSESSFSSIDSLSTTSDLSPSDLATVRTQLQDLHDRHDRTLYDAAVDLRRQLDVLQESRREARASGRQTWRNGWRRQQPNGSDSTDWGRWESPEQQERQSNERRAMKEEMRATRKAFRDIVRRAREDQRDRKRAKRNRRRQALASAENKAKDKASVEVPMGNLVLGDTPNPRPVRVQTEPVFSQQSQQNLSARLNASSDLSAQSAVNTASSASQSSVNEFPTELPGRKARPQDRFKEMLKPRSAKKQQKPGSDSTDGKDSKKDSGA</sequence>
<feature type="compositionally biased region" description="Basic and acidic residues" evidence="1">
    <location>
        <begin position="709"/>
        <end position="719"/>
    </location>
</feature>
<feature type="compositionally biased region" description="Polar residues" evidence="1">
    <location>
        <begin position="659"/>
        <end position="698"/>
    </location>
</feature>
<feature type="compositionally biased region" description="Basic and acidic residues" evidence="1">
    <location>
        <begin position="734"/>
        <end position="745"/>
    </location>
</feature>
<dbReference type="EMBL" id="JAPZBS010000005">
    <property type="protein sequence ID" value="KAJ5370301.1"/>
    <property type="molecule type" value="Genomic_DNA"/>
</dbReference>